<sequence length="138" mass="14518">MPRKGAKTKFDEEVVNLSKLLRNEHGEGGVLVSQHEFWVDFRARVARNGSSTGLEALDDLVMAMFNGDDAAVLTGAVVLLPAPDTMTEGTAPYHPLFSPEAGSPHASGKRPALGGSGKSKAPSVEKTAQGPQEGDLHV</sequence>
<evidence type="ECO:0000256" key="1">
    <source>
        <dbReference type="SAM" id="MobiDB-lite"/>
    </source>
</evidence>
<feature type="region of interest" description="Disordered" evidence="1">
    <location>
        <begin position="88"/>
        <end position="138"/>
    </location>
</feature>
<dbReference type="AlphaFoldDB" id="A0A6A3KPS9"/>
<proteinExistence type="predicted"/>
<evidence type="ECO:0000313" key="2">
    <source>
        <dbReference type="EMBL" id="KAE9009301.1"/>
    </source>
</evidence>
<organism evidence="2 3">
    <name type="scientific">Phytophthora rubi</name>
    <dbReference type="NCBI Taxonomy" id="129364"/>
    <lineage>
        <taxon>Eukaryota</taxon>
        <taxon>Sar</taxon>
        <taxon>Stramenopiles</taxon>
        <taxon>Oomycota</taxon>
        <taxon>Peronosporomycetes</taxon>
        <taxon>Peronosporales</taxon>
        <taxon>Peronosporaceae</taxon>
        <taxon>Phytophthora</taxon>
    </lineage>
</organism>
<reference evidence="2 3" key="1">
    <citation type="submission" date="2018-09" db="EMBL/GenBank/DDBJ databases">
        <title>Genomic investigation of the strawberry pathogen Phytophthora fragariae indicates pathogenicity is determined by transcriptional variation in three key races.</title>
        <authorList>
            <person name="Adams T.M."/>
            <person name="Armitage A.D."/>
            <person name="Sobczyk M.K."/>
            <person name="Bates H.J."/>
            <person name="Dunwell J.M."/>
            <person name="Nellist C.F."/>
            <person name="Harrison R.J."/>
        </authorList>
    </citation>
    <scope>NUCLEOTIDE SEQUENCE [LARGE SCALE GENOMIC DNA]</scope>
    <source>
        <strain evidence="2 3">SCRP324</strain>
    </source>
</reference>
<protein>
    <submittedName>
        <fullName evidence="2">Uncharacterized protein</fullName>
    </submittedName>
</protein>
<evidence type="ECO:0000313" key="3">
    <source>
        <dbReference type="Proteomes" id="UP000435112"/>
    </source>
</evidence>
<gene>
    <name evidence="2" type="ORF">PR002_g15651</name>
</gene>
<name>A0A6A3KPS9_9STRA</name>
<comment type="caution">
    <text evidence="2">The sequence shown here is derived from an EMBL/GenBank/DDBJ whole genome shotgun (WGS) entry which is preliminary data.</text>
</comment>
<dbReference type="Proteomes" id="UP000435112">
    <property type="component" value="Unassembled WGS sequence"/>
</dbReference>
<dbReference type="EMBL" id="QXFU01001152">
    <property type="protein sequence ID" value="KAE9009301.1"/>
    <property type="molecule type" value="Genomic_DNA"/>
</dbReference>
<accession>A0A6A3KPS9</accession>